<accession>A0A8S5PQ63</accession>
<protein>
    <submittedName>
        <fullName evidence="1">Uncharacterized protein</fullName>
    </submittedName>
</protein>
<reference evidence="1" key="1">
    <citation type="journal article" date="2021" name="Proc. Natl. Acad. Sci. U.S.A.">
        <title>A Catalog of Tens of Thousands of Viruses from Human Metagenomes Reveals Hidden Associations with Chronic Diseases.</title>
        <authorList>
            <person name="Tisza M.J."/>
            <person name="Buck C.B."/>
        </authorList>
    </citation>
    <scope>NUCLEOTIDE SEQUENCE</scope>
    <source>
        <strain evidence="1">CtDiR9</strain>
    </source>
</reference>
<proteinExistence type="predicted"/>
<dbReference type="EMBL" id="BK015479">
    <property type="protein sequence ID" value="DAE08912.1"/>
    <property type="molecule type" value="Genomic_DNA"/>
</dbReference>
<evidence type="ECO:0000313" key="1">
    <source>
        <dbReference type="EMBL" id="DAE08912.1"/>
    </source>
</evidence>
<name>A0A8S5PQ63_9CAUD</name>
<sequence>MTRFEEIRKIVSGFQKKADGYFVNYNAKMNKARERYSEKEFMLQSATIWGDASGKMQAEREIAIDKISEIEKDIQEDFRRWMIKPLDNNLLQTMNCIRNFELKMSIDELEVLKDSVQDSFFGLRILGEVAKNSGYFFDVPKMGDFTRKLHTAVSNAKDAVECYSGSAPEFPGKDLLGEWTVSGISQGEYPVWRRLGAADYLEKDTSAKEAEEAWNASKIPLEFKVTKKEKERISKMIGNPASEEEKRERIRQLADADPDIINKIKTFDDFSESILRYVDTGNFREKIE</sequence>
<organism evidence="1">
    <name type="scientific">Siphoviridae sp. ctDiR9</name>
    <dbReference type="NCBI Taxonomy" id="2825388"/>
    <lineage>
        <taxon>Viruses</taxon>
        <taxon>Duplodnaviria</taxon>
        <taxon>Heunggongvirae</taxon>
        <taxon>Uroviricota</taxon>
        <taxon>Caudoviricetes</taxon>
    </lineage>
</organism>